<evidence type="ECO:0000313" key="3">
    <source>
        <dbReference type="Proteomes" id="UP001364224"/>
    </source>
</evidence>
<name>A0ABU8BPR9_9BRAD</name>
<gene>
    <name evidence="2" type="ORF">V1286_007605</name>
</gene>
<evidence type="ECO:0000259" key="1">
    <source>
        <dbReference type="Pfam" id="PF13672"/>
    </source>
</evidence>
<keyword evidence="3" id="KW-1185">Reference proteome</keyword>
<feature type="domain" description="PPM-type phosphatase" evidence="1">
    <location>
        <begin position="16"/>
        <end position="152"/>
    </location>
</feature>
<organism evidence="2 3">
    <name type="scientific">Bradyrhizobium algeriense</name>
    <dbReference type="NCBI Taxonomy" id="634784"/>
    <lineage>
        <taxon>Bacteria</taxon>
        <taxon>Pseudomonadati</taxon>
        <taxon>Pseudomonadota</taxon>
        <taxon>Alphaproteobacteria</taxon>
        <taxon>Hyphomicrobiales</taxon>
        <taxon>Nitrobacteraceae</taxon>
        <taxon>Bradyrhizobium</taxon>
    </lineage>
</organism>
<evidence type="ECO:0000313" key="2">
    <source>
        <dbReference type="EMBL" id="MEH2560076.1"/>
    </source>
</evidence>
<comment type="caution">
    <text evidence="2">The sequence shown here is derived from an EMBL/GenBank/DDBJ whole genome shotgun (WGS) entry which is preliminary data.</text>
</comment>
<accession>A0ABU8BPR9</accession>
<proteinExistence type="predicted"/>
<protein>
    <submittedName>
        <fullName evidence="2">Serine/threonine protein phosphatase PrpC</fullName>
    </submittedName>
</protein>
<dbReference type="Proteomes" id="UP001364224">
    <property type="component" value="Unassembled WGS sequence"/>
</dbReference>
<sequence>MVKMRAWLTPGQALPNDEQIMGWLDELRDQLAKAATKRGLTRRQFAATLVLLVVKDGQLLSLQVGDSALVGRRAGIWEAICWPENGEFASSTFFVTDDPEVRLRTARLPLEHDAFALFSDGIENLALEHATVQPHARFFEPMIRPVDQSPESGRLTKLSLALGQYLDSPPVCDRTDDDKTLVLLSGV</sequence>
<dbReference type="Pfam" id="PF13672">
    <property type="entry name" value="PP2C_2"/>
    <property type="match status" value="1"/>
</dbReference>
<reference evidence="2 3" key="1">
    <citation type="submission" date="2024-02" db="EMBL/GenBank/DDBJ databases">
        <title>Adaptive strategies in a cosmopolitan and abundant soil bacterium.</title>
        <authorList>
            <person name="Carini P."/>
        </authorList>
    </citation>
    <scope>NUCLEOTIDE SEQUENCE [LARGE SCALE GENOMIC DNA]</scope>
    <source>
        <strain evidence="2 3">AZCC 1608</strain>
    </source>
</reference>
<dbReference type="SUPFAM" id="SSF81606">
    <property type="entry name" value="PP2C-like"/>
    <property type="match status" value="1"/>
</dbReference>
<dbReference type="EMBL" id="JAZHRV010000001">
    <property type="protein sequence ID" value="MEH2560076.1"/>
    <property type="molecule type" value="Genomic_DNA"/>
</dbReference>
<dbReference type="InterPro" id="IPR036457">
    <property type="entry name" value="PPM-type-like_dom_sf"/>
</dbReference>
<dbReference type="InterPro" id="IPR001932">
    <property type="entry name" value="PPM-type_phosphatase-like_dom"/>
</dbReference>